<protein>
    <submittedName>
        <fullName evidence="5">Uncharacterized protein</fullName>
    </submittedName>
</protein>
<evidence type="ECO:0000313" key="5">
    <source>
        <dbReference type="EMBL" id="KAB0345528.1"/>
    </source>
</evidence>
<dbReference type="Pfam" id="PF15320">
    <property type="entry name" value="RAM"/>
    <property type="match status" value="1"/>
</dbReference>
<dbReference type="Proteomes" id="UP000326458">
    <property type="component" value="Unassembled WGS sequence"/>
</dbReference>
<reference evidence="5 6" key="1">
    <citation type="submission" date="2019-06" db="EMBL/GenBank/DDBJ databases">
        <title>Discovery of a novel chromosome fission-fusion reversal in muntjac.</title>
        <authorList>
            <person name="Mudd A.B."/>
            <person name="Bredeson J.V."/>
            <person name="Baum R."/>
            <person name="Hockemeyer D."/>
            <person name="Rokhsar D.S."/>
        </authorList>
    </citation>
    <scope>NUCLEOTIDE SEQUENCE [LARGE SCALE GENOMIC DNA]</scope>
    <source>
        <strain evidence="5">UTSW_UCB_Mm</strain>
        <tissue evidence="5">Fibroblast cell line</tissue>
    </source>
</reference>
<dbReference type="GO" id="GO:0106005">
    <property type="term" value="P:RNA 5'-cap (guanine-N7)-methylation"/>
    <property type="evidence" value="ECO:0007669"/>
    <property type="project" value="InterPro"/>
</dbReference>
<comment type="caution">
    <text evidence="5">The sequence shown here is derived from an EMBL/GenBank/DDBJ whole genome shotgun (WGS) entry which is preliminary data.</text>
</comment>
<dbReference type="PANTHER" id="PTHR48168:SF1">
    <property type="entry name" value="RNA GUANINE-N7 METHYLTRANSFERASE ACTIVATING SUBUNIT-RELATED"/>
    <property type="match status" value="1"/>
</dbReference>
<dbReference type="AlphaFoldDB" id="A0A5N3V9D6"/>
<dbReference type="GO" id="GO:0031533">
    <property type="term" value="C:mRNA capping enzyme complex"/>
    <property type="evidence" value="ECO:0007669"/>
    <property type="project" value="InterPro"/>
</dbReference>
<feature type="region of interest" description="Disordered" evidence="4">
    <location>
        <begin position="1"/>
        <end position="53"/>
    </location>
</feature>
<keyword evidence="6" id="KW-1185">Reference proteome</keyword>
<accession>A0A5N3V9D6</accession>
<evidence type="ECO:0000256" key="3">
    <source>
        <dbReference type="ARBA" id="ARBA00034716"/>
    </source>
</evidence>
<organism evidence="5 6">
    <name type="scientific">Muntiacus muntjak</name>
    <name type="common">Barking deer</name>
    <name type="synonym">Indian muntjac</name>
    <dbReference type="NCBI Taxonomy" id="9888"/>
    <lineage>
        <taxon>Eukaryota</taxon>
        <taxon>Metazoa</taxon>
        <taxon>Chordata</taxon>
        <taxon>Craniata</taxon>
        <taxon>Vertebrata</taxon>
        <taxon>Euteleostomi</taxon>
        <taxon>Mammalia</taxon>
        <taxon>Eutheria</taxon>
        <taxon>Laurasiatheria</taxon>
        <taxon>Artiodactyla</taxon>
        <taxon>Ruminantia</taxon>
        <taxon>Pecora</taxon>
        <taxon>Cervidae</taxon>
        <taxon>Muntiacinae</taxon>
        <taxon>Muntiacus</taxon>
    </lineage>
</organism>
<dbReference type="InterPro" id="IPR028271">
    <property type="entry name" value="RAMAC"/>
</dbReference>
<comment type="similarity">
    <text evidence="3">Belongs to the RAM family.</text>
</comment>
<evidence type="ECO:0000256" key="4">
    <source>
        <dbReference type="SAM" id="MobiDB-lite"/>
    </source>
</evidence>
<name>A0A5N3V9D6_MUNMU</name>
<sequence>MKHPPESPPIVEQWNSRSGRNQKNRGNRFQGNRQFRGRDSRQGPECYYPHQYGHYGYNQQPPYGYY</sequence>
<dbReference type="PANTHER" id="PTHR48168">
    <property type="entry name" value="RNA GUANINE-7 METHYLTRANSFERASE-ACTIVATING SUBUNIT-LIKE (PSEUDOGENE)-RELATED"/>
    <property type="match status" value="1"/>
</dbReference>
<evidence type="ECO:0000256" key="2">
    <source>
        <dbReference type="ARBA" id="ARBA00023242"/>
    </source>
</evidence>
<comment type="subcellular location">
    <subcellularLocation>
        <location evidence="1">Nucleus</location>
    </subcellularLocation>
</comment>
<proteinExistence type="inferred from homology"/>
<keyword evidence="2" id="KW-0539">Nucleus</keyword>
<evidence type="ECO:0000313" key="6">
    <source>
        <dbReference type="Proteomes" id="UP000326458"/>
    </source>
</evidence>
<dbReference type="GO" id="GO:0003723">
    <property type="term" value="F:RNA binding"/>
    <property type="evidence" value="ECO:0007669"/>
    <property type="project" value="InterPro"/>
</dbReference>
<gene>
    <name evidence="5" type="ORF">FD754_022454</name>
</gene>
<dbReference type="EMBL" id="VCEA01000003">
    <property type="protein sequence ID" value="KAB0345528.1"/>
    <property type="molecule type" value="Genomic_DNA"/>
</dbReference>
<evidence type="ECO:0000256" key="1">
    <source>
        <dbReference type="ARBA" id="ARBA00004123"/>
    </source>
</evidence>